<dbReference type="OrthoDB" id="1149075at2"/>
<keyword evidence="2 4" id="KW-0472">Membrane</keyword>
<evidence type="ECO:0000313" key="7">
    <source>
        <dbReference type="EMBL" id="ETD66851.1"/>
    </source>
</evidence>
<dbReference type="InterPro" id="IPR006665">
    <property type="entry name" value="OmpA-like"/>
</dbReference>
<dbReference type="CDD" id="cd07185">
    <property type="entry name" value="OmpA_C-like"/>
    <property type="match status" value="1"/>
</dbReference>
<accession>V8FSI3</accession>
<feature type="signal peptide" evidence="5">
    <location>
        <begin position="1"/>
        <end position="24"/>
    </location>
</feature>
<evidence type="ECO:0000313" key="8">
    <source>
        <dbReference type="Proteomes" id="UP000018766"/>
    </source>
</evidence>
<dbReference type="InterPro" id="IPR050330">
    <property type="entry name" value="Bact_OuterMem_StrucFunc"/>
</dbReference>
<dbReference type="EMBL" id="AYSV01000133">
    <property type="protein sequence ID" value="ETD66851.1"/>
    <property type="molecule type" value="Genomic_DNA"/>
</dbReference>
<keyword evidence="3" id="KW-0998">Cell outer membrane</keyword>
<proteinExistence type="predicted"/>
<evidence type="ECO:0000256" key="4">
    <source>
        <dbReference type="PROSITE-ProRule" id="PRU00473"/>
    </source>
</evidence>
<evidence type="ECO:0000259" key="6">
    <source>
        <dbReference type="PROSITE" id="PS51123"/>
    </source>
</evidence>
<dbReference type="Pfam" id="PF00691">
    <property type="entry name" value="OmpA"/>
    <property type="match status" value="1"/>
</dbReference>
<dbReference type="PRINTS" id="PR01021">
    <property type="entry name" value="OMPADOMAIN"/>
</dbReference>
<dbReference type="RefSeq" id="WP_023953227.1">
    <property type="nucleotide sequence ID" value="NZ_AYSV01000133.1"/>
</dbReference>
<evidence type="ECO:0000256" key="2">
    <source>
        <dbReference type="ARBA" id="ARBA00023136"/>
    </source>
</evidence>
<comment type="caution">
    <text evidence="7">The sequence shown here is derived from an EMBL/GenBank/DDBJ whole genome shotgun (WGS) entry which is preliminary data.</text>
</comment>
<feature type="chain" id="PRO_5004769785" evidence="5">
    <location>
        <begin position="25"/>
        <end position="190"/>
    </location>
</feature>
<dbReference type="PANTHER" id="PTHR30329">
    <property type="entry name" value="STATOR ELEMENT OF FLAGELLAR MOTOR COMPLEX"/>
    <property type="match status" value="1"/>
</dbReference>
<dbReference type="PROSITE" id="PS01068">
    <property type="entry name" value="OMPA_1"/>
    <property type="match status" value="1"/>
</dbReference>
<dbReference type="PROSITE" id="PS51123">
    <property type="entry name" value="OMPA_2"/>
    <property type="match status" value="1"/>
</dbReference>
<reference evidence="7 8" key="1">
    <citation type="submission" date="2013-11" db="EMBL/GenBank/DDBJ databases">
        <title>Genomic analysis of Pelistega sp. HM-7.</title>
        <authorList>
            <person name="Kumbhare S.V."/>
            <person name="Shetty S.A."/>
            <person name="Sharma O."/>
            <person name="Dhotre D.P."/>
        </authorList>
    </citation>
    <scope>NUCLEOTIDE SEQUENCE [LARGE SCALE GENOMIC DNA]</scope>
    <source>
        <strain evidence="7 8">HM-7</strain>
    </source>
</reference>
<feature type="domain" description="OmpA-like" evidence="6">
    <location>
        <begin position="71"/>
        <end position="188"/>
    </location>
</feature>
<dbReference type="PATRIC" id="fig|1414851.3.peg.2527"/>
<dbReference type="InterPro" id="IPR036737">
    <property type="entry name" value="OmpA-like_sf"/>
</dbReference>
<keyword evidence="8" id="KW-1185">Reference proteome</keyword>
<evidence type="ECO:0000256" key="5">
    <source>
        <dbReference type="SAM" id="SignalP"/>
    </source>
</evidence>
<dbReference type="SUPFAM" id="SSF103088">
    <property type="entry name" value="OmpA-like"/>
    <property type="match status" value="1"/>
</dbReference>
<dbReference type="InterPro" id="IPR006664">
    <property type="entry name" value="OMP_bac"/>
</dbReference>
<dbReference type="InterPro" id="IPR006690">
    <property type="entry name" value="OMPA-like_CS"/>
</dbReference>
<dbReference type="NCBIfam" id="NF045787">
    <property type="entry name" value="OmpABordt"/>
    <property type="match status" value="1"/>
</dbReference>
<sequence>MNKPSKFALAIAVALSASAGVASAQTIDNWVNPYGLTWMNGTNEHCWRNNFWTPATAAQGCGAAAPAAPEVTANKVTFNADTFFDFDRATLKPEGRNILDQVAAQVQQLNLESLIAVGHTDSIGSDAYNQRLSERRAAAVKNYLVSKGVPADQIIASGRGETQPVADNATREGRAKNRRVEIEIVGSPRQ</sequence>
<evidence type="ECO:0000256" key="3">
    <source>
        <dbReference type="ARBA" id="ARBA00023237"/>
    </source>
</evidence>
<dbReference type="AlphaFoldDB" id="V8FSI3"/>
<comment type="subcellular location">
    <subcellularLocation>
        <location evidence="1">Cell outer membrane</location>
    </subcellularLocation>
</comment>
<dbReference type="PANTHER" id="PTHR30329:SF21">
    <property type="entry name" value="LIPOPROTEIN YIAD-RELATED"/>
    <property type="match status" value="1"/>
</dbReference>
<evidence type="ECO:0000256" key="1">
    <source>
        <dbReference type="ARBA" id="ARBA00004442"/>
    </source>
</evidence>
<protein>
    <submittedName>
        <fullName evidence="7">Membrane protein</fullName>
    </submittedName>
</protein>
<organism evidence="7 8">
    <name type="scientific">Pelistega indica</name>
    <dbReference type="NCBI Taxonomy" id="1414851"/>
    <lineage>
        <taxon>Bacteria</taxon>
        <taxon>Pseudomonadati</taxon>
        <taxon>Pseudomonadota</taxon>
        <taxon>Betaproteobacteria</taxon>
        <taxon>Burkholderiales</taxon>
        <taxon>Alcaligenaceae</taxon>
        <taxon>Pelistega</taxon>
    </lineage>
</organism>
<gene>
    <name evidence="7" type="ORF">V757_12120</name>
</gene>
<dbReference type="PRINTS" id="PR01023">
    <property type="entry name" value="NAFLGMOTY"/>
</dbReference>
<name>V8FSI3_9BURK</name>
<dbReference type="GO" id="GO:0009279">
    <property type="term" value="C:cell outer membrane"/>
    <property type="evidence" value="ECO:0007669"/>
    <property type="project" value="UniProtKB-SubCell"/>
</dbReference>
<dbReference type="Gene3D" id="3.30.1330.60">
    <property type="entry name" value="OmpA-like domain"/>
    <property type="match status" value="1"/>
</dbReference>
<keyword evidence="5" id="KW-0732">Signal</keyword>
<dbReference type="Proteomes" id="UP000018766">
    <property type="component" value="Unassembled WGS sequence"/>
</dbReference>